<dbReference type="SUPFAM" id="SSF111369">
    <property type="entry name" value="HlyD-like secretion proteins"/>
    <property type="match status" value="1"/>
</dbReference>
<keyword evidence="3" id="KW-0812">Transmembrane</keyword>
<dbReference type="InterPro" id="IPR058647">
    <property type="entry name" value="BSH_CzcB-like"/>
</dbReference>
<keyword evidence="6" id="KW-1185">Reference proteome</keyword>
<feature type="coiled-coil region" evidence="2">
    <location>
        <begin position="162"/>
        <end position="189"/>
    </location>
</feature>
<dbReference type="PANTHER" id="PTHR30469">
    <property type="entry name" value="MULTIDRUG RESISTANCE PROTEIN MDTA"/>
    <property type="match status" value="1"/>
</dbReference>
<keyword evidence="3" id="KW-0472">Membrane</keyword>
<dbReference type="STRING" id="1144748.KS2013_1236"/>
<dbReference type="Proteomes" id="UP000094147">
    <property type="component" value="Chromosome"/>
</dbReference>
<protein>
    <recommendedName>
        <fullName evidence="4">CzcB-like barrel-sandwich hybrid domain-containing protein</fullName>
    </recommendedName>
</protein>
<dbReference type="Gene3D" id="2.40.50.100">
    <property type="match status" value="1"/>
</dbReference>
<dbReference type="KEGG" id="ksd:KS2013_1236"/>
<organism evidence="5 6">
    <name type="scientific">Kangiella sediminilitoris</name>
    <dbReference type="NCBI Taxonomy" id="1144748"/>
    <lineage>
        <taxon>Bacteria</taxon>
        <taxon>Pseudomonadati</taxon>
        <taxon>Pseudomonadota</taxon>
        <taxon>Gammaproteobacteria</taxon>
        <taxon>Kangiellales</taxon>
        <taxon>Kangiellaceae</taxon>
        <taxon>Kangiella</taxon>
    </lineage>
</organism>
<dbReference type="EMBL" id="CP012418">
    <property type="protein sequence ID" value="AOE49954.1"/>
    <property type="molecule type" value="Genomic_DNA"/>
</dbReference>
<dbReference type="Pfam" id="PF25973">
    <property type="entry name" value="BSH_CzcB"/>
    <property type="match status" value="1"/>
</dbReference>
<keyword evidence="3" id="KW-1133">Transmembrane helix</keyword>
<evidence type="ECO:0000256" key="2">
    <source>
        <dbReference type="SAM" id="Coils"/>
    </source>
</evidence>
<reference evidence="6" key="1">
    <citation type="submission" date="2015-08" db="EMBL/GenBank/DDBJ databases">
        <authorList>
            <person name="Kim K.M."/>
        </authorList>
    </citation>
    <scope>NUCLEOTIDE SEQUENCE [LARGE SCALE GENOMIC DNA]</scope>
    <source>
        <strain evidence="6">KCTC 23892</strain>
    </source>
</reference>
<dbReference type="InterPro" id="IPR006143">
    <property type="entry name" value="RND_pump_MFP"/>
</dbReference>
<gene>
    <name evidence="5" type="ORF">KS2013_1236</name>
</gene>
<dbReference type="Gene3D" id="1.10.287.470">
    <property type="entry name" value="Helix hairpin bin"/>
    <property type="match status" value="1"/>
</dbReference>
<sequence>MIKSKTFTAITIGAIAVIAAFLFFIINSTEPEAQREVATKRTAMLVDVQEVRRDNYNPLIEGLGTVEAAEDIILSPRVDGRVIEVTENFIPGGFVKKDEVLLRIDPADYENALVQRESAYTQARSEMDLELGRQNLARKEYNLLRQDIDEKNKSLVLRKPQLAATEANLKSAESMLNQAKLELERTYVRAPFDAQILSRNANVGSEIDTNTELARLVGVDEYWVTVSVPVARLDRITFPEKGQPGARVIIRNRTAWPAGTSRKGEVMRLIGALDAQTRLARVLVSVKDPLALNPETQGPQMLVGAIVQAEIAGRELENVFRIGRDFLREDDRLWLKRDGKLTITEAKVVFKDKDYAYISEGMEDGDLLVISNLAAVAEGIGLRTEAEAETQE</sequence>
<proteinExistence type="inferred from homology"/>
<evidence type="ECO:0000313" key="6">
    <source>
        <dbReference type="Proteomes" id="UP000094147"/>
    </source>
</evidence>
<feature type="domain" description="CzcB-like barrel-sandwich hybrid" evidence="4">
    <location>
        <begin position="74"/>
        <end position="215"/>
    </location>
</feature>
<dbReference type="RefSeq" id="WP_068991254.1">
    <property type="nucleotide sequence ID" value="NZ_CP012418.1"/>
</dbReference>
<keyword evidence="2" id="KW-0175">Coiled coil</keyword>
<evidence type="ECO:0000313" key="5">
    <source>
        <dbReference type="EMBL" id="AOE49954.1"/>
    </source>
</evidence>
<comment type="similarity">
    <text evidence="1">Belongs to the membrane fusion protein (MFP) (TC 8.A.1) family.</text>
</comment>
<dbReference type="OrthoDB" id="9781888at2"/>
<evidence type="ECO:0000256" key="3">
    <source>
        <dbReference type="SAM" id="Phobius"/>
    </source>
</evidence>
<name>A0A1B3BB12_9GAMM</name>
<dbReference type="NCBIfam" id="TIGR01730">
    <property type="entry name" value="RND_mfp"/>
    <property type="match status" value="1"/>
</dbReference>
<feature type="transmembrane region" description="Helical" evidence="3">
    <location>
        <begin position="7"/>
        <end position="26"/>
    </location>
</feature>
<dbReference type="AlphaFoldDB" id="A0A1B3BB12"/>
<dbReference type="Gene3D" id="2.40.30.170">
    <property type="match status" value="1"/>
</dbReference>
<evidence type="ECO:0000259" key="4">
    <source>
        <dbReference type="Pfam" id="PF25973"/>
    </source>
</evidence>
<evidence type="ECO:0000256" key="1">
    <source>
        <dbReference type="ARBA" id="ARBA00009477"/>
    </source>
</evidence>
<dbReference type="GO" id="GO:0015562">
    <property type="term" value="F:efflux transmembrane transporter activity"/>
    <property type="evidence" value="ECO:0007669"/>
    <property type="project" value="TreeGrafter"/>
</dbReference>
<dbReference type="GO" id="GO:1990281">
    <property type="term" value="C:efflux pump complex"/>
    <property type="evidence" value="ECO:0007669"/>
    <property type="project" value="TreeGrafter"/>
</dbReference>
<accession>A0A1B3BB12</accession>